<dbReference type="VEuPathDB" id="FungiDB:PV09_09178"/>
<dbReference type="InParanoid" id="A0A0D2AJN8"/>
<evidence type="ECO:0000256" key="1">
    <source>
        <dbReference type="SAM" id="MobiDB-lite"/>
    </source>
</evidence>
<dbReference type="InterPro" id="IPR011333">
    <property type="entry name" value="SKP1/BTB/POZ_sf"/>
</dbReference>
<feature type="region of interest" description="Disordered" evidence="1">
    <location>
        <begin position="224"/>
        <end position="260"/>
    </location>
</feature>
<evidence type="ECO:0000313" key="4">
    <source>
        <dbReference type="Proteomes" id="UP000053259"/>
    </source>
</evidence>
<dbReference type="HOGENOM" id="CLU_058481_1_0_1"/>
<protein>
    <recommendedName>
        <fullName evidence="2">BTB domain-containing protein</fullName>
    </recommendedName>
</protein>
<dbReference type="CDD" id="cd18186">
    <property type="entry name" value="BTB_POZ_ZBTB_KLHL-like"/>
    <property type="match status" value="1"/>
</dbReference>
<dbReference type="AlphaFoldDB" id="A0A0D2AJN8"/>
<dbReference type="Pfam" id="PF00651">
    <property type="entry name" value="BTB"/>
    <property type="match status" value="1"/>
</dbReference>
<dbReference type="PANTHER" id="PTHR47843:SF2">
    <property type="entry name" value="BTB DOMAIN-CONTAINING PROTEIN"/>
    <property type="match status" value="1"/>
</dbReference>
<dbReference type="PANTHER" id="PTHR47843">
    <property type="entry name" value="BTB DOMAIN-CONTAINING PROTEIN-RELATED"/>
    <property type="match status" value="1"/>
</dbReference>
<dbReference type="OrthoDB" id="1022638at2759"/>
<name>A0A0D2AJN8_9PEZI</name>
<dbReference type="EMBL" id="KN847584">
    <property type="protein sequence ID" value="KIV99148.1"/>
    <property type="molecule type" value="Genomic_DNA"/>
</dbReference>
<keyword evidence="4" id="KW-1185">Reference proteome</keyword>
<dbReference type="Proteomes" id="UP000053259">
    <property type="component" value="Unassembled WGS sequence"/>
</dbReference>
<evidence type="ECO:0000259" key="2">
    <source>
        <dbReference type="PROSITE" id="PS50097"/>
    </source>
</evidence>
<dbReference type="PROSITE" id="PS50097">
    <property type="entry name" value="BTB"/>
    <property type="match status" value="1"/>
</dbReference>
<accession>A0A0D2AJN8</accession>
<sequence>MAETVNEAQPEKPIHELLTHALVDVYVGSNNTHWVLHEKLLCYRSTFFSSIFYKKGATSSSSKIFGLPDEEDAPFRLFVGWLYSSNVPTPEKEEDLTDLYDLYLMGEKWSIAALVKDVLNAIRRFYRTTDSYPSLRRVQYIYANTTADSPLRQLLVGSIARMLVVSKSGIPDHWGKALVKNGQLAVDLIRSMQEWNVAGEAVPDPRVEATKAEQKKVEVVERLEKKQEGKAQEITNGLEVRDRSPTNLAQDNDSESTLHE</sequence>
<gene>
    <name evidence="3" type="ORF">PV09_09178</name>
</gene>
<dbReference type="RefSeq" id="XP_016209018.1">
    <property type="nucleotide sequence ID" value="XM_016363182.1"/>
</dbReference>
<organism evidence="3 4">
    <name type="scientific">Verruconis gallopava</name>
    <dbReference type="NCBI Taxonomy" id="253628"/>
    <lineage>
        <taxon>Eukaryota</taxon>
        <taxon>Fungi</taxon>
        <taxon>Dikarya</taxon>
        <taxon>Ascomycota</taxon>
        <taxon>Pezizomycotina</taxon>
        <taxon>Dothideomycetes</taxon>
        <taxon>Pleosporomycetidae</taxon>
        <taxon>Venturiales</taxon>
        <taxon>Sympoventuriaceae</taxon>
        <taxon>Verruconis</taxon>
    </lineage>
</organism>
<dbReference type="Gene3D" id="3.30.710.10">
    <property type="entry name" value="Potassium Channel Kv1.1, Chain A"/>
    <property type="match status" value="1"/>
</dbReference>
<feature type="domain" description="BTB" evidence="2">
    <location>
        <begin position="23"/>
        <end position="91"/>
    </location>
</feature>
<dbReference type="InterPro" id="IPR000210">
    <property type="entry name" value="BTB/POZ_dom"/>
</dbReference>
<proteinExistence type="predicted"/>
<dbReference type="GeneID" id="27317151"/>
<dbReference type="STRING" id="253628.A0A0D2AJN8"/>
<reference evidence="3 4" key="1">
    <citation type="submission" date="2015-01" db="EMBL/GenBank/DDBJ databases">
        <title>The Genome Sequence of Ochroconis gallopava CBS43764.</title>
        <authorList>
            <consortium name="The Broad Institute Genomics Platform"/>
            <person name="Cuomo C."/>
            <person name="de Hoog S."/>
            <person name="Gorbushina A."/>
            <person name="Stielow B."/>
            <person name="Teixiera M."/>
            <person name="Abouelleil A."/>
            <person name="Chapman S.B."/>
            <person name="Priest M."/>
            <person name="Young S.K."/>
            <person name="Wortman J."/>
            <person name="Nusbaum C."/>
            <person name="Birren B."/>
        </authorList>
    </citation>
    <scope>NUCLEOTIDE SEQUENCE [LARGE SCALE GENOMIC DNA]</scope>
    <source>
        <strain evidence="3 4">CBS 43764</strain>
    </source>
</reference>
<dbReference type="SUPFAM" id="SSF54695">
    <property type="entry name" value="POZ domain"/>
    <property type="match status" value="1"/>
</dbReference>
<evidence type="ECO:0000313" key="3">
    <source>
        <dbReference type="EMBL" id="KIV99148.1"/>
    </source>
</evidence>